<reference evidence="1 2" key="1">
    <citation type="submission" date="2021-03" db="EMBL/GenBank/DDBJ databases">
        <title>Genomic Encyclopedia of Type Strains, Phase IV (KMG-IV): sequencing the most valuable type-strain genomes for metagenomic binning, comparative biology and taxonomic classification.</title>
        <authorList>
            <person name="Goeker M."/>
        </authorList>
    </citation>
    <scope>NUCLEOTIDE SEQUENCE [LARGE SCALE GENOMIC DNA]</scope>
    <source>
        <strain evidence="1 2">DSM 40499</strain>
    </source>
</reference>
<evidence type="ECO:0000313" key="2">
    <source>
        <dbReference type="Proteomes" id="UP001519309"/>
    </source>
</evidence>
<protein>
    <recommendedName>
        <fullName evidence="3">Transposase</fullName>
    </recommendedName>
</protein>
<sequence>MCAGVNRRADPYPGRILRKVEAVITCAPSLFR</sequence>
<evidence type="ECO:0000313" key="1">
    <source>
        <dbReference type="EMBL" id="MBP2054560.1"/>
    </source>
</evidence>
<organism evidence="1 2">
    <name type="scientific">Streptomyces griseochromogenes</name>
    <dbReference type="NCBI Taxonomy" id="68214"/>
    <lineage>
        <taxon>Bacteria</taxon>
        <taxon>Bacillati</taxon>
        <taxon>Actinomycetota</taxon>
        <taxon>Actinomycetes</taxon>
        <taxon>Kitasatosporales</taxon>
        <taxon>Streptomycetaceae</taxon>
        <taxon>Streptomyces</taxon>
    </lineage>
</organism>
<dbReference type="Proteomes" id="UP001519309">
    <property type="component" value="Unassembled WGS sequence"/>
</dbReference>
<evidence type="ECO:0008006" key="3">
    <source>
        <dbReference type="Google" id="ProtNLM"/>
    </source>
</evidence>
<dbReference type="EMBL" id="JAGGLP010000022">
    <property type="protein sequence ID" value="MBP2054560.1"/>
    <property type="molecule type" value="Genomic_DNA"/>
</dbReference>
<keyword evidence="2" id="KW-1185">Reference proteome</keyword>
<name>A0ABS4M4H1_9ACTN</name>
<gene>
    <name evidence="1" type="ORF">J2Z21_007569</name>
</gene>
<accession>A0ABS4M4H1</accession>
<proteinExistence type="predicted"/>
<comment type="caution">
    <text evidence="1">The sequence shown here is derived from an EMBL/GenBank/DDBJ whole genome shotgun (WGS) entry which is preliminary data.</text>
</comment>